<dbReference type="Pfam" id="PF00535">
    <property type="entry name" value="Glycos_transf_2"/>
    <property type="match status" value="1"/>
</dbReference>
<sequence>MKILTIDDQQLILLSVEKRLTELGYDVKTADSGKKGIEVYDSFEPDLVLVDINMPDMSGLDVVKHIKEGKRNTTRVLVMSGNTDETIITDGFTLGIDDYMKKPVSLSEMAARIKRLIGAPVIELNAQESTSTRMLQKNCVGVVIPCYNEEERLLGKEFRDFAHSNLGYHLCFVNDGSTDKTLEVLEELKKGNESNISIYDCEKNGGKAEAVRLGMLHLAKDLQLDYIGFLDADLSTDFRDFDDLVETLDQSDFKIVSGSRMSRMGADITKESARKVISMTINLIIRTILRMPFNDTQCGAKVMDRSVVPLLFSKPFITKWLFDVEMFIRMRKYFGKTEAKKLICEQPLKRWIHADGSKLSMKDSVKIVGQLAKIAFVYR</sequence>
<keyword evidence="16" id="KW-1185">Reference proteome</keyword>
<comment type="catalytic activity">
    <reaction evidence="12">
        <text>a di-trans,poly-cis-dolichyl phosphate + UDP-alpha-D-glucose = a di-trans,poly-cis-dolichyl beta-D-glucosyl phosphate + UDP</text>
        <dbReference type="Rhea" id="RHEA:15401"/>
        <dbReference type="Rhea" id="RHEA-COMP:19498"/>
        <dbReference type="Rhea" id="RHEA-COMP:19502"/>
        <dbReference type="ChEBI" id="CHEBI:57525"/>
        <dbReference type="ChEBI" id="CHEBI:57683"/>
        <dbReference type="ChEBI" id="CHEBI:58223"/>
        <dbReference type="ChEBI" id="CHEBI:58885"/>
        <dbReference type="EC" id="2.4.1.117"/>
    </reaction>
    <physiologicalReaction direction="left-to-right" evidence="12">
        <dbReference type="Rhea" id="RHEA:15402"/>
    </physiologicalReaction>
</comment>
<dbReference type="InterPro" id="IPR011006">
    <property type="entry name" value="CheY-like_superfamily"/>
</dbReference>
<keyword evidence="10" id="KW-1133">Transmembrane helix</keyword>
<keyword evidence="5" id="KW-0328">Glycosyltransferase</keyword>
<dbReference type="EMBL" id="FQZX01000001">
    <property type="protein sequence ID" value="SHJ93914.1"/>
    <property type="molecule type" value="Genomic_DNA"/>
</dbReference>
<comment type="similarity">
    <text evidence="3">Belongs to the glycosyltransferase 2 family.</text>
</comment>
<dbReference type="GO" id="GO:0000160">
    <property type="term" value="P:phosphorelay signal transduction system"/>
    <property type="evidence" value="ECO:0007669"/>
    <property type="project" value="InterPro"/>
</dbReference>
<evidence type="ECO:0000256" key="6">
    <source>
        <dbReference type="ARBA" id="ARBA00022679"/>
    </source>
</evidence>
<feature type="domain" description="Response regulatory" evidence="14">
    <location>
        <begin position="2"/>
        <end position="117"/>
    </location>
</feature>
<evidence type="ECO:0000256" key="4">
    <source>
        <dbReference type="ARBA" id="ARBA00012583"/>
    </source>
</evidence>
<keyword evidence="7" id="KW-0812">Transmembrane</keyword>
<evidence type="ECO:0000256" key="10">
    <source>
        <dbReference type="ARBA" id="ARBA00022989"/>
    </source>
</evidence>
<dbReference type="OrthoDB" id="952827at2"/>
<proteinExistence type="inferred from homology"/>
<organism evidence="15 16">
    <name type="scientific">Maribacter aquivivus</name>
    <dbReference type="NCBI Taxonomy" id="228958"/>
    <lineage>
        <taxon>Bacteria</taxon>
        <taxon>Pseudomonadati</taxon>
        <taxon>Bacteroidota</taxon>
        <taxon>Flavobacteriia</taxon>
        <taxon>Flavobacteriales</taxon>
        <taxon>Flavobacteriaceae</taxon>
        <taxon>Maribacter</taxon>
    </lineage>
</organism>
<dbReference type="InterPro" id="IPR001789">
    <property type="entry name" value="Sig_transdc_resp-reg_receiver"/>
</dbReference>
<dbReference type="Gene3D" id="3.90.550.10">
    <property type="entry name" value="Spore Coat Polysaccharide Biosynthesis Protein SpsA, Chain A"/>
    <property type="match status" value="1"/>
</dbReference>
<keyword evidence="6 15" id="KW-0808">Transferase</keyword>
<evidence type="ECO:0000256" key="8">
    <source>
        <dbReference type="ARBA" id="ARBA00022824"/>
    </source>
</evidence>
<evidence type="ECO:0000256" key="3">
    <source>
        <dbReference type="ARBA" id="ARBA00006739"/>
    </source>
</evidence>
<dbReference type="CDD" id="cd00156">
    <property type="entry name" value="REC"/>
    <property type="match status" value="1"/>
</dbReference>
<evidence type="ECO:0000313" key="16">
    <source>
        <dbReference type="Proteomes" id="UP000184314"/>
    </source>
</evidence>
<evidence type="ECO:0000256" key="11">
    <source>
        <dbReference type="ARBA" id="ARBA00023136"/>
    </source>
</evidence>
<evidence type="ECO:0000256" key="9">
    <source>
        <dbReference type="ARBA" id="ARBA00022968"/>
    </source>
</evidence>
<dbReference type="STRING" id="228958.SAMN04488007_2018"/>
<evidence type="ECO:0000259" key="14">
    <source>
        <dbReference type="PROSITE" id="PS50110"/>
    </source>
</evidence>
<name>A0A1M6NE76_9FLAO</name>
<comment type="pathway">
    <text evidence="2">Protein modification; protein glycosylation.</text>
</comment>
<dbReference type="Pfam" id="PF00072">
    <property type="entry name" value="Response_reg"/>
    <property type="match status" value="1"/>
</dbReference>
<dbReference type="GO" id="GO:0006487">
    <property type="term" value="P:protein N-linked glycosylation"/>
    <property type="evidence" value="ECO:0007669"/>
    <property type="project" value="TreeGrafter"/>
</dbReference>
<protein>
    <recommendedName>
        <fullName evidence="4">dolichyl-phosphate beta-glucosyltransferase</fullName>
        <ecNumber evidence="4">2.4.1.117</ecNumber>
    </recommendedName>
</protein>
<dbReference type="RefSeq" id="WP_073243536.1">
    <property type="nucleotide sequence ID" value="NZ_CANMVM010000001.1"/>
</dbReference>
<keyword evidence="9" id="KW-0735">Signal-anchor</keyword>
<dbReference type="InterPro" id="IPR001173">
    <property type="entry name" value="Glyco_trans_2-like"/>
</dbReference>
<dbReference type="CDD" id="cd04188">
    <property type="entry name" value="DPG_synthase"/>
    <property type="match status" value="1"/>
</dbReference>
<evidence type="ECO:0000256" key="13">
    <source>
        <dbReference type="PROSITE-ProRule" id="PRU00169"/>
    </source>
</evidence>
<dbReference type="PANTHER" id="PTHR10859">
    <property type="entry name" value="GLYCOSYL TRANSFERASE"/>
    <property type="match status" value="1"/>
</dbReference>
<evidence type="ECO:0000256" key="7">
    <source>
        <dbReference type="ARBA" id="ARBA00022692"/>
    </source>
</evidence>
<feature type="modified residue" description="4-aspartylphosphate" evidence="13">
    <location>
        <position position="51"/>
    </location>
</feature>
<dbReference type="AlphaFoldDB" id="A0A1M6NE76"/>
<keyword evidence="8" id="KW-0256">Endoplasmic reticulum</keyword>
<dbReference type="SUPFAM" id="SSF53448">
    <property type="entry name" value="Nucleotide-diphospho-sugar transferases"/>
    <property type="match status" value="1"/>
</dbReference>
<dbReference type="Gene3D" id="3.40.50.2300">
    <property type="match status" value="1"/>
</dbReference>
<dbReference type="InterPro" id="IPR035518">
    <property type="entry name" value="DPG_synthase"/>
</dbReference>
<evidence type="ECO:0000256" key="12">
    <source>
        <dbReference type="ARBA" id="ARBA00045097"/>
    </source>
</evidence>
<evidence type="ECO:0000256" key="2">
    <source>
        <dbReference type="ARBA" id="ARBA00004922"/>
    </source>
</evidence>
<dbReference type="Proteomes" id="UP000184314">
    <property type="component" value="Unassembled WGS sequence"/>
</dbReference>
<dbReference type="SUPFAM" id="SSF52172">
    <property type="entry name" value="CheY-like"/>
    <property type="match status" value="1"/>
</dbReference>
<evidence type="ECO:0000313" key="15">
    <source>
        <dbReference type="EMBL" id="SHJ93914.1"/>
    </source>
</evidence>
<accession>A0A1M6NE76</accession>
<evidence type="ECO:0000256" key="1">
    <source>
        <dbReference type="ARBA" id="ARBA00004389"/>
    </source>
</evidence>
<dbReference type="PANTHER" id="PTHR10859:SF91">
    <property type="entry name" value="DOLICHYL-PHOSPHATE BETA-GLUCOSYLTRANSFERASE"/>
    <property type="match status" value="1"/>
</dbReference>
<dbReference type="PROSITE" id="PS50110">
    <property type="entry name" value="RESPONSE_REGULATORY"/>
    <property type="match status" value="1"/>
</dbReference>
<gene>
    <name evidence="15" type="ORF">SAMN04488007_2018</name>
</gene>
<dbReference type="EC" id="2.4.1.117" evidence="4"/>
<dbReference type="SMART" id="SM00448">
    <property type="entry name" value="REC"/>
    <property type="match status" value="1"/>
</dbReference>
<evidence type="ECO:0000256" key="5">
    <source>
        <dbReference type="ARBA" id="ARBA00022676"/>
    </source>
</evidence>
<dbReference type="InterPro" id="IPR029044">
    <property type="entry name" value="Nucleotide-diphossugar_trans"/>
</dbReference>
<reference evidence="16" key="1">
    <citation type="submission" date="2016-11" db="EMBL/GenBank/DDBJ databases">
        <authorList>
            <person name="Varghese N."/>
            <person name="Submissions S."/>
        </authorList>
    </citation>
    <scope>NUCLEOTIDE SEQUENCE [LARGE SCALE GENOMIC DNA]</scope>
    <source>
        <strain evidence="16">DSM 16478</strain>
    </source>
</reference>
<comment type="subcellular location">
    <subcellularLocation>
        <location evidence="1">Endoplasmic reticulum membrane</location>
        <topology evidence="1">Single-pass membrane protein</topology>
    </subcellularLocation>
</comment>
<keyword evidence="11" id="KW-0472">Membrane</keyword>
<keyword evidence="13" id="KW-0597">Phosphoprotein</keyword>
<dbReference type="GO" id="GO:0004581">
    <property type="term" value="F:dolichyl-phosphate beta-glucosyltransferase activity"/>
    <property type="evidence" value="ECO:0007669"/>
    <property type="project" value="UniProtKB-EC"/>
</dbReference>